<feature type="transmembrane region" description="Helical" evidence="1">
    <location>
        <begin position="41"/>
        <end position="59"/>
    </location>
</feature>
<protein>
    <submittedName>
        <fullName evidence="2">Uncharacterized protein</fullName>
    </submittedName>
</protein>
<dbReference type="EMBL" id="UGGT01000001">
    <property type="protein sequence ID" value="STO22288.1"/>
    <property type="molecule type" value="Genomic_DNA"/>
</dbReference>
<dbReference type="Proteomes" id="UP000254554">
    <property type="component" value="Unassembled WGS sequence"/>
</dbReference>
<sequence length="93" mass="11010">MEKSRRQILAQIEQMDRTLRSEEYKVAEHQAYFAQSQTTRYYLAAVLLLVSAFFIGWKMERKQWSGKIMQQVIDVVVLAMLNSLKKTTFTLFK</sequence>
<keyword evidence="1" id="KW-1133">Transmembrane helix</keyword>
<dbReference type="AlphaFoldDB" id="A0A377GDB1"/>
<keyword evidence="1" id="KW-0472">Membrane</keyword>
<evidence type="ECO:0000256" key="1">
    <source>
        <dbReference type="SAM" id="Phobius"/>
    </source>
</evidence>
<proteinExistence type="predicted"/>
<evidence type="ECO:0000313" key="3">
    <source>
        <dbReference type="Proteomes" id="UP000254554"/>
    </source>
</evidence>
<evidence type="ECO:0000313" key="2">
    <source>
        <dbReference type="EMBL" id="STO22288.1"/>
    </source>
</evidence>
<name>A0A377GDB1_9GAMM</name>
<dbReference type="GeneID" id="93293144"/>
<gene>
    <name evidence="2" type="ORF">NCTC11370_02375</name>
</gene>
<organism evidence="2 3">
    <name type="scientific">Fluoribacter dumoffii</name>
    <dbReference type="NCBI Taxonomy" id="463"/>
    <lineage>
        <taxon>Bacteria</taxon>
        <taxon>Pseudomonadati</taxon>
        <taxon>Pseudomonadota</taxon>
        <taxon>Gammaproteobacteria</taxon>
        <taxon>Legionellales</taxon>
        <taxon>Legionellaceae</taxon>
        <taxon>Fluoribacter</taxon>
    </lineage>
</organism>
<accession>A0A377GDB1</accession>
<dbReference type="RefSeq" id="WP_010654398.1">
    <property type="nucleotide sequence ID" value="NZ_JAPHOO010000001.1"/>
</dbReference>
<reference evidence="2 3" key="1">
    <citation type="submission" date="2018-06" db="EMBL/GenBank/DDBJ databases">
        <authorList>
            <consortium name="Pathogen Informatics"/>
            <person name="Doyle S."/>
        </authorList>
    </citation>
    <scope>NUCLEOTIDE SEQUENCE [LARGE SCALE GENOMIC DNA]</scope>
    <source>
        <strain evidence="2 3">NCTC11370</strain>
    </source>
</reference>
<dbReference type="OrthoDB" id="5644935at2"/>
<dbReference type="STRING" id="1094715.GCA_000236165_02219"/>
<keyword evidence="1" id="KW-0812">Transmembrane</keyword>
<keyword evidence="3" id="KW-1185">Reference proteome</keyword>